<feature type="transmembrane region" description="Helical" evidence="6">
    <location>
        <begin position="6"/>
        <end position="23"/>
    </location>
</feature>
<feature type="transmembrane region" description="Helical" evidence="6">
    <location>
        <begin position="106"/>
        <end position="125"/>
    </location>
</feature>
<evidence type="ECO:0000256" key="2">
    <source>
        <dbReference type="ARBA" id="ARBA00022475"/>
    </source>
</evidence>
<dbReference type="RefSeq" id="WP_188358888.1">
    <property type="nucleotide sequence ID" value="NZ_BMDC01000001.1"/>
</dbReference>
<dbReference type="PANTHER" id="PTHR35007:SF4">
    <property type="entry name" value="CONSERVED TRANSMEMBRANE PROTEIN-RELATED"/>
    <property type="match status" value="1"/>
</dbReference>
<dbReference type="InterPro" id="IPR018076">
    <property type="entry name" value="T2SS_GspF_dom"/>
</dbReference>
<keyword evidence="4 6" id="KW-1133">Transmembrane helix</keyword>
<evidence type="ECO:0000313" key="8">
    <source>
        <dbReference type="EMBL" id="GGH59419.1"/>
    </source>
</evidence>
<evidence type="ECO:0000256" key="1">
    <source>
        <dbReference type="ARBA" id="ARBA00004651"/>
    </source>
</evidence>
<gene>
    <name evidence="8" type="ORF">GCM10007359_06590</name>
</gene>
<keyword evidence="3 6" id="KW-0812">Transmembrane</keyword>
<protein>
    <submittedName>
        <fullName evidence="8">Pilus assembly protein TadB</fullName>
    </submittedName>
</protein>
<sequence length="308" mass="33219">MSTIILVGLVLASGLWLVGLSCWENQHVDFAERISPQMKSQEIRRRESPVEATDLSMLGGFKELLAPFASSAAGKVLQKTDTKSLEKRLVQSGTGLTVTDFRSEQVLWAIAALLVSACVLGLGVVQGNVSLAGALLLVLAGTCFGFFARDWWLGQTIAKREKAMLMEFPALAELMALSVTAGESAVGALERVCRCSEGELAQEFQKILAQTRSGDSLVAALQSFSHRTSVPSLSRFVDGIVVAIERGTPLSDVLRAQAQDVRDNAKRNLMETAGKKEIAMMAPIIFCILPLTVVFAIFPGISLINMNF</sequence>
<evidence type="ECO:0000313" key="9">
    <source>
        <dbReference type="Proteomes" id="UP000600171"/>
    </source>
</evidence>
<keyword evidence="2" id="KW-1003">Cell membrane</keyword>
<dbReference type="GO" id="GO:0005886">
    <property type="term" value="C:plasma membrane"/>
    <property type="evidence" value="ECO:0007669"/>
    <property type="project" value="UniProtKB-SubCell"/>
</dbReference>
<comment type="caution">
    <text evidence="8">The sequence shown here is derived from an EMBL/GenBank/DDBJ whole genome shotgun (WGS) entry which is preliminary data.</text>
</comment>
<evidence type="ECO:0000256" key="5">
    <source>
        <dbReference type="ARBA" id="ARBA00023136"/>
    </source>
</evidence>
<dbReference type="Gene3D" id="1.20.81.30">
    <property type="entry name" value="Type II secretion system (T2SS), domain F"/>
    <property type="match status" value="1"/>
</dbReference>
<accession>A0A917IQC6</accession>
<reference evidence="8 9" key="1">
    <citation type="journal article" date="2014" name="Int. J. Syst. Evol. Microbiol.">
        <title>Complete genome sequence of Corynebacterium casei LMG S-19264T (=DSM 44701T), isolated from a smear-ripened cheese.</title>
        <authorList>
            <consortium name="US DOE Joint Genome Institute (JGI-PGF)"/>
            <person name="Walter F."/>
            <person name="Albersmeier A."/>
            <person name="Kalinowski J."/>
            <person name="Ruckert C."/>
        </authorList>
    </citation>
    <scope>NUCLEOTIDE SEQUENCE [LARGE SCALE GENOMIC DNA]</scope>
    <source>
        <strain evidence="8 9">CCM 8669</strain>
    </source>
</reference>
<proteinExistence type="predicted"/>
<dbReference type="Pfam" id="PF00482">
    <property type="entry name" value="T2SSF"/>
    <property type="match status" value="1"/>
</dbReference>
<name>A0A917IQC6_9MICC</name>
<dbReference type="AlphaFoldDB" id="A0A917IQC6"/>
<feature type="transmembrane region" description="Helical" evidence="6">
    <location>
        <begin position="131"/>
        <end position="152"/>
    </location>
</feature>
<evidence type="ECO:0000256" key="4">
    <source>
        <dbReference type="ARBA" id="ARBA00022989"/>
    </source>
</evidence>
<evidence type="ECO:0000259" key="7">
    <source>
        <dbReference type="Pfam" id="PF00482"/>
    </source>
</evidence>
<dbReference type="InterPro" id="IPR042094">
    <property type="entry name" value="T2SS_GspF_sf"/>
</dbReference>
<keyword evidence="9" id="KW-1185">Reference proteome</keyword>
<feature type="domain" description="Type II secretion system protein GspF" evidence="7">
    <location>
        <begin position="172"/>
        <end position="296"/>
    </location>
</feature>
<organism evidence="8 9">
    <name type="scientific">Rothia aerolata</name>
    <dbReference type="NCBI Taxonomy" id="1812262"/>
    <lineage>
        <taxon>Bacteria</taxon>
        <taxon>Bacillati</taxon>
        <taxon>Actinomycetota</taxon>
        <taxon>Actinomycetes</taxon>
        <taxon>Micrococcales</taxon>
        <taxon>Micrococcaceae</taxon>
        <taxon>Rothia</taxon>
    </lineage>
</organism>
<comment type="subcellular location">
    <subcellularLocation>
        <location evidence="1">Cell membrane</location>
        <topology evidence="1">Multi-pass membrane protein</topology>
    </subcellularLocation>
</comment>
<evidence type="ECO:0000256" key="6">
    <source>
        <dbReference type="SAM" id="Phobius"/>
    </source>
</evidence>
<evidence type="ECO:0000256" key="3">
    <source>
        <dbReference type="ARBA" id="ARBA00022692"/>
    </source>
</evidence>
<dbReference type="PANTHER" id="PTHR35007">
    <property type="entry name" value="INTEGRAL MEMBRANE PROTEIN-RELATED"/>
    <property type="match status" value="1"/>
</dbReference>
<dbReference type="EMBL" id="BMDC01000001">
    <property type="protein sequence ID" value="GGH59419.1"/>
    <property type="molecule type" value="Genomic_DNA"/>
</dbReference>
<dbReference type="Proteomes" id="UP000600171">
    <property type="component" value="Unassembled WGS sequence"/>
</dbReference>
<feature type="transmembrane region" description="Helical" evidence="6">
    <location>
        <begin position="278"/>
        <end position="304"/>
    </location>
</feature>
<keyword evidence="5 6" id="KW-0472">Membrane</keyword>